<dbReference type="STRING" id="7244.B4LWJ6"/>
<dbReference type="SUPFAM" id="SSF53649">
    <property type="entry name" value="Alkaline phosphatase-like"/>
    <property type="match status" value="1"/>
</dbReference>
<dbReference type="Proteomes" id="UP000008792">
    <property type="component" value="Unassembled WGS sequence"/>
</dbReference>
<dbReference type="InParanoid" id="B4LWJ6"/>
<organism evidence="1 2">
    <name type="scientific">Drosophila virilis</name>
    <name type="common">Fruit fly</name>
    <dbReference type="NCBI Taxonomy" id="7244"/>
    <lineage>
        <taxon>Eukaryota</taxon>
        <taxon>Metazoa</taxon>
        <taxon>Ecdysozoa</taxon>
        <taxon>Arthropoda</taxon>
        <taxon>Hexapoda</taxon>
        <taxon>Insecta</taxon>
        <taxon>Pterygota</taxon>
        <taxon>Neoptera</taxon>
        <taxon>Endopterygota</taxon>
        <taxon>Diptera</taxon>
        <taxon>Brachycera</taxon>
        <taxon>Muscomorpha</taxon>
        <taxon>Ephydroidea</taxon>
        <taxon>Drosophilidae</taxon>
        <taxon>Drosophila</taxon>
    </lineage>
</organism>
<sequence length="578" mass="66699">MSAPYPFTADVLKIYKPKTYKKCDPSKDLITVHFEEGLYRLHMNEANITCCYKQILRSGERDHADQLYRLLSCSNFHQDFVVPQHVDAIITECRRLKDKKLLQQDAFGFVQPARHVDNRTTLNNSIVDESLESRPSVLLWGIDSMSRMNFQRTMPLMYKYLRKENWYELQGYNKMGDNTFPNLMAVLTGFNSTRSVSVCQPKQVGGLDACPMLWKKYKKKGYITAYAEDWSRYSTFNFLFKGFQNPPTDYYARPLMLAVEKELPKVIDMAIPYCVGRRHLAEYIYDSALQFTEFYKNQSTFGMFWANSFSHNNFALPSSMDAKILEYMHTLQKNGIFEKSIILFFSDHGMRFGPLRSLDSGFLEERMPIMYIWLPNWFRQKYPEFVDNLMVNRNRLTSPYDIHATLMHILELETSLANLPRPEGCPSCHSIFFEVAESRDCGDAGINEHWCTCLELAEVPQTDPKAKLLADQLVEATNNYLAANNLTGTCAILKLTKVKSVKARISSRSNQVDSYLVRYETAPAAALFEATVKWSNTTQRISISVPSISRMTAYKEYSQCVEDATLKKFCICMQSAIK</sequence>
<gene>
    <name evidence="1" type="primary">Dvir\GJ22955</name>
    <name evidence="1" type="ORF">Dvir_GJ22955</name>
</gene>
<evidence type="ECO:0008006" key="3">
    <source>
        <dbReference type="Google" id="ProtNLM"/>
    </source>
</evidence>
<dbReference type="PANTHER" id="PTHR10974:SF9">
    <property type="entry name" value="DUF229 DOMAIN CONTAINING PROTEIN-RELATED"/>
    <property type="match status" value="1"/>
</dbReference>
<name>B4LWJ6_DROVI</name>
<dbReference type="Pfam" id="PF02995">
    <property type="entry name" value="DUF229"/>
    <property type="match status" value="1"/>
</dbReference>
<dbReference type="CDD" id="cd16021">
    <property type="entry name" value="ALP_like"/>
    <property type="match status" value="1"/>
</dbReference>
<dbReference type="InterPro" id="IPR017850">
    <property type="entry name" value="Alkaline_phosphatase_core_sf"/>
</dbReference>
<evidence type="ECO:0000313" key="1">
    <source>
        <dbReference type="EMBL" id="EDW67661.2"/>
    </source>
</evidence>
<keyword evidence="2" id="KW-1185">Reference proteome</keyword>
<protein>
    <recommendedName>
        <fullName evidence="3">DUF229 domain-containing protein</fullName>
    </recommendedName>
</protein>
<dbReference type="EMBL" id="CH940650">
    <property type="protein sequence ID" value="EDW67661.2"/>
    <property type="molecule type" value="Genomic_DNA"/>
</dbReference>
<dbReference type="Gene3D" id="3.40.720.10">
    <property type="entry name" value="Alkaline Phosphatase, subunit A"/>
    <property type="match status" value="1"/>
</dbReference>
<dbReference type="OrthoDB" id="413313at2759"/>
<reference evidence="1 2" key="1">
    <citation type="journal article" date="2007" name="Nature">
        <title>Evolution of genes and genomes on the Drosophila phylogeny.</title>
        <authorList>
            <consortium name="Drosophila 12 Genomes Consortium"/>
            <person name="Clark A.G."/>
            <person name="Eisen M.B."/>
            <person name="Smith D.R."/>
            <person name="Bergman C.M."/>
            <person name="Oliver B."/>
            <person name="Markow T.A."/>
            <person name="Kaufman T.C."/>
            <person name="Kellis M."/>
            <person name="Gelbart W."/>
            <person name="Iyer V.N."/>
            <person name="Pollard D.A."/>
            <person name="Sackton T.B."/>
            <person name="Larracuente A.M."/>
            <person name="Singh N.D."/>
            <person name="Abad J.P."/>
            <person name="Abt D.N."/>
            <person name="Adryan B."/>
            <person name="Aguade M."/>
            <person name="Akashi H."/>
            <person name="Anderson W.W."/>
            <person name="Aquadro C.F."/>
            <person name="Ardell D.H."/>
            <person name="Arguello R."/>
            <person name="Artieri C.G."/>
            <person name="Barbash D.A."/>
            <person name="Barker D."/>
            <person name="Barsanti P."/>
            <person name="Batterham P."/>
            <person name="Batzoglou S."/>
            <person name="Begun D."/>
            <person name="Bhutkar A."/>
            <person name="Blanco E."/>
            <person name="Bosak S.A."/>
            <person name="Bradley R.K."/>
            <person name="Brand A.D."/>
            <person name="Brent M.R."/>
            <person name="Brooks A.N."/>
            <person name="Brown R.H."/>
            <person name="Butlin R.K."/>
            <person name="Caggese C."/>
            <person name="Calvi B.R."/>
            <person name="Bernardo de Carvalho A."/>
            <person name="Caspi A."/>
            <person name="Castrezana S."/>
            <person name="Celniker S.E."/>
            <person name="Chang J.L."/>
            <person name="Chapple C."/>
            <person name="Chatterji S."/>
            <person name="Chinwalla A."/>
            <person name="Civetta A."/>
            <person name="Clifton S.W."/>
            <person name="Comeron J.M."/>
            <person name="Costello J.C."/>
            <person name="Coyne J.A."/>
            <person name="Daub J."/>
            <person name="David R.G."/>
            <person name="Delcher A.L."/>
            <person name="Delehaunty K."/>
            <person name="Do C.B."/>
            <person name="Ebling H."/>
            <person name="Edwards K."/>
            <person name="Eickbush T."/>
            <person name="Evans J.D."/>
            <person name="Filipski A."/>
            <person name="Findeiss S."/>
            <person name="Freyhult E."/>
            <person name="Fulton L."/>
            <person name="Fulton R."/>
            <person name="Garcia A.C."/>
            <person name="Gardiner A."/>
            <person name="Garfield D.A."/>
            <person name="Garvin B.E."/>
            <person name="Gibson G."/>
            <person name="Gilbert D."/>
            <person name="Gnerre S."/>
            <person name="Godfrey J."/>
            <person name="Good R."/>
            <person name="Gotea V."/>
            <person name="Gravely B."/>
            <person name="Greenberg A.J."/>
            <person name="Griffiths-Jones S."/>
            <person name="Gross S."/>
            <person name="Guigo R."/>
            <person name="Gustafson E.A."/>
            <person name="Haerty W."/>
            <person name="Hahn M.W."/>
            <person name="Halligan D.L."/>
            <person name="Halpern A.L."/>
            <person name="Halter G.M."/>
            <person name="Han M.V."/>
            <person name="Heger A."/>
            <person name="Hillier L."/>
            <person name="Hinrichs A.S."/>
            <person name="Holmes I."/>
            <person name="Hoskins R.A."/>
            <person name="Hubisz M.J."/>
            <person name="Hultmark D."/>
            <person name="Huntley M.A."/>
            <person name="Jaffe D.B."/>
            <person name="Jagadeeshan S."/>
            <person name="Jeck W.R."/>
            <person name="Johnson J."/>
            <person name="Jones C.D."/>
            <person name="Jordan W.C."/>
            <person name="Karpen G.H."/>
            <person name="Kataoka E."/>
            <person name="Keightley P.D."/>
            <person name="Kheradpour P."/>
            <person name="Kirkness E.F."/>
            <person name="Koerich L.B."/>
            <person name="Kristiansen K."/>
            <person name="Kudrna D."/>
            <person name="Kulathinal R.J."/>
            <person name="Kumar S."/>
            <person name="Kwok R."/>
            <person name="Lander E."/>
            <person name="Langley C.H."/>
            <person name="Lapoint R."/>
            <person name="Lazzaro B.P."/>
            <person name="Lee S.J."/>
            <person name="Levesque L."/>
            <person name="Li R."/>
            <person name="Lin C.F."/>
            <person name="Lin M.F."/>
            <person name="Lindblad-Toh K."/>
            <person name="Llopart A."/>
            <person name="Long M."/>
            <person name="Low L."/>
            <person name="Lozovsky E."/>
            <person name="Lu J."/>
            <person name="Luo M."/>
            <person name="Machado C.A."/>
            <person name="Makalowski W."/>
            <person name="Marzo M."/>
            <person name="Matsuda M."/>
            <person name="Matzkin L."/>
            <person name="McAllister B."/>
            <person name="McBride C.S."/>
            <person name="McKernan B."/>
            <person name="McKernan K."/>
            <person name="Mendez-Lago M."/>
            <person name="Minx P."/>
            <person name="Mollenhauer M.U."/>
            <person name="Montooth K."/>
            <person name="Mount S.M."/>
            <person name="Mu X."/>
            <person name="Myers E."/>
            <person name="Negre B."/>
            <person name="Newfeld S."/>
            <person name="Nielsen R."/>
            <person name="Noor M.A."/>
            <person name="O'Grady P."/>
            <person name="Pachter L."/>
            <person name="Papaceit M."/>
            <person name="Parisi M.J."/>
            <person name="Parisi M."/>
            <person name="Parts L."/>
            <person name="Pedersen J.S."/>
            <person name="Pesole G."/>
            <person name="Phillippy A.M."/>
            <person name="Ponting C.P."/>
            <person name="Pop M."/>
            <person name="Porcelli D."/>
            <person name="Powell J.R."/>
            <person name="Prohaska S."/>
            <person name="Pruitt K."/>
            <person name="Puig M."/>
            <person name="Quesneville H."/>
            <person name="Ram K.R."/>
            <person name="Rand D."/>
            <person name="Rasmussen M.D."/>
            <person name="Reed L.K."/>
            <person name="Reenan R."/>
            <person name="Reily A."/>
            <person name="Remington K.A."/>
            <person name="Rieger T.T."/>
            <person name="Ritchie M.G."/>
            <person name="Robin C."/>
            <person name="Rogers Y.H."/>
            <person name="Rohde C."/>
            <person name="Rozas J."/>
            <person name="Rubenfield M.J."/>
            <person name="Ruiz A."/>
            <person name="Russo S."/>
            <person name="Salzberg S.L."/>
            <person name="Sanchez-Gracia A."/>
            <person name="Saranga D.J."/>
            <person name="Sato H."/>
            <person name="Schaeffer S.W."/>
            <person name="Schatz M.C."/>
            <person name="Schlenke T."/>
            <person name="Schwartz R."/>
            <person name="Segarra C."/>
            <person name="Singh R.S."/>
            <person name="Sirot L."/>
            <person name="Sirota M."/>
            <person name="Sisneros N.B."/>
            <person name="Smith C.D."/>
            <person name="Smith T.F."/>
            <person name="Spieth J."/>
            <person name="Stage D.E."/>
            <person name="Stark A."/>
            <person name="Stephan W."/>
            <person name="Strausberg R.L."/>
            <person name="Strempel S."/>
            <person name="Sturgill D."/>
            <person name="Sutton G."/>
            <person name="Sutton G.G."/>
            <person name="Tao W."/>
            <person name="Teichmann S."/>
            <person name="Tobari Y.N."/>
            <person name="Tomimura Y."/>
            <person name="Tsolas J.M."/>
            <person name="Valente V.L."/>
            <person name="Venter E."/>
            <person name="Venter J.C."/>
            <person name="Vicario S."/>
            <person name="Vieira F.G."/>
            <person name="Vilella A.J."/>
            <person name="Villasante A."/>
            <person name="Walenz B."/>
            <person name="Wang J."/>
            <person name="Wasserman M."/>
            <person name="Watts T."/>
            <person name="Wilson D."/>
            <person name="Wilson R.K."/>
            <person name="Wing R.A."/>
            <person name="Wolfner M.F."/>
            <person name="Wong A."/>
            <person name="Wong G.K."/>
            <person name="Wu C.I."/>
            <person name="Wu G."/>
            <person name="Yamamoto D."/>
            <person name="Yang H.P."/>
            <person name="Yang S.P."/>
            <person name="Yorke J.A."/>
            <person name="Yoshida K."/>
            <person name="Zdobnov E."/>
            <person name="Zhang P."/>
            <person name="Zhang Y."/>
            <person name="Zimin A.V."/>
            <person name="Baldwin J."/>
            <person name="Abdouelleil A."/>
            <person name="Abdulkadir J."/>
            <person name="Abebe A."/>
            <person name="Abera B."/>
            <person name="Abreu J."/>
            <person name="Acer S.C."/>
            <person name="Aftuck L."/>
            <person name="Alexander A."/>
            <person name="An P."/>
            <person name="Anderson E."/>
            <person name="Anderson S."/>
            <person name="Arachi H."/>
            <person name="Azer M."/>
            <person name="Bachantsang P."/>
            <person name="Barry A."/>
            <person name="Bayul T."/>
            <person name="Berlin A."/>
            <person name="Bessette D."/>
            <person name="Bloom T."/>
            <person name="Blye J."/>
            <person name="Boguslavskiy L."/>
            <person name="Bonnet C."/>
            <person name="Boukhgalter B."/>
            <person name="Bourzgui I."/>
            <person name="Brown A."/>
            <person name="Cahill P."/>
            <person name="Channer S."/>
            <person name="Cheshatsang Y."/>
            <person name="Chuda L."/>
            <person name="Citroen M."/>
            <person name="Collymore A."/>
            <person name="Cooke P."/>
            <person name="Costello M."/>
            <person name="D'Aco K."/>
            <person name="Daza R."/>
            <person name="De Haan G."/>
            <person name="DeGray S."/>
            <person name="DeMaso C."/>
            <person name="Dhargay N."/>
            <person name="Dooley K."/>
            <person name="Dooley E."/>
            <person name="Doricent M."/>
            <person name="Dorje P."/>
            <person name="Dorjee K."/>
            <person name="Dupes A."/>
            <person name="Elong R."/>
            <person name="Falk J."/>
            <person name="Farina A."/>
            <person name="Faro S."/>
            <person name="Ferguson D."/>
            <person name="Fisher S."/>
            <person name="Foley C.D."/>
            <person name="Franke A."/>
            <person name="Friedrich D."/>
            <person name="Gadbois L."/>
            <person name="Gearin G."/>
            <person name="Gearin C.R."/>
            <person name="Giannoukos G."/>
            <person name="Goode T."/>
            <person name="Graham J."/>
            <person name="Grandbois E."/>
            <person name="Grewal S."/>
            <person name="Gyaltsen K."/>
            <person name="Hafez N."/>
            <person name="Hagos B."/>
            <person name="Hall J."/>
            <person name="Henson C."/>
            <person name="Hollinger A."/>
            <person name="Honan T."/>
            <person name="Huard M.D."/>
            <person name="Hughes L."/>
            <person name="Hurhula B."/>
            <person name="Husby M.E."/>
            <person name="Kamat A."/>
            <person name="Kanga B."/>
            <person name="Kashin S."/>
            <person name="Khazanovich D."/>
            <person name="Kisner P."/>
            <person name="Lance K."/>
            <person name="Lara M."/>
            <person name="Lee W."/>
            <person name="Lennon N."/>
            <person name="Letendre F."/>
            <person name="LeVine R."/>
            <person name="Lipovsky A."/>
            <person name="Liu X."/>
            <person name="Liu J."/>
            <person name="Liu S."/>
            <person name="Lokyitsang T."/>
            <person name="Lokyitsang Y."/>
            <person name="Lubonja R."/>
            <person name="Lui A."/>
            <person name="MacDonald P."/>
            <person name="Magnisalis V."/>
            <person name="Maru K."/>
            <person name="Matthews C."/>
            <person name="McCusker W."/>
            <person name="McDonough S."/>
            <person name="Mehta T."/>
            <person name="Meldrim J."/>
            <person name="Meneus L."/>
            <person name="Mihai O."/>
            <person name="Mihalev A."/>
            <person name="Mihova T."/>
            <person name="Mittelman R."/>
            <person name="Mlenga V."/>
            <person name="Montmayeur A."/>
            <person name="Mulrain L."/>
            <person name="Navidi A."/>
            <person name="Naylor J."/>
            <person name="Negash T."/>
            <person name="Nguyen T."/>
            <person name="Nguyen N."/>
            <person name="Nicol R."/>
            <person name="Norbu C."/>
            <person name="Norbu N."/>
            <person name="Novod N."/>
            <person name="O'Neill B."/>
            <person name="Osman S."/>
            <person name="Markiewicz E."/>
            <person name="Oyono O.L."/>
            <person name="Patti C."/>
            <person name="Phunkhang P."/>
            <person name="Pierre F."/>
            <person name="Priest M."/>
            <person name="Raghuraman S."/>
            <person name="Rege F."/>
            <person name="Reyes R."/>
            <person name="Rise C."/>
            <person name="Rogov P."/>
            <person name="Ross K."/>
            <person name="Ryan E."/>
            <person name="Settipalli S."/>
            <person name="Shea T."/>
            <person name="Sherpa N."/>
            <person name="Shi L."/>
            <person name="Shih D."/>
            <person name="Sparrow T."/>
            <person name="Spaulding J."/>
            <person name="Stalker J."/>
            <person name="Stange-Thomann N."/>
            <person name="Stavropoulos S."/>
            <person name="Stone C."/>
            <person name="Strader C."/>
            <person name="Tesfaye S."/>
            <person name="Thomson T."/>
            <person name="Thoulutsang Y."/>
            <person name="Thoulutsang D."/>
            <person name="Topham K."/>
            <person name="Topping I."/>
            <person name="Tsamla T."/>
            <person name="Vassiliev H."/>
            <person name="Vo A."/>
            <person name="Wangchuk T."/>
            <person name="Wangdi T."/>
            <person name="Weiand M."/>
            <person name="Wilkinson J."/>
            <person name="Wilson A."/>
            <person name="Yadav S."/>
            <person name="Young G."/>
            <person name="Yu Q."/>
            <person name="Zembek L."/>
            <person name="Zhong D."/>
            <person name="Zimmer A."/>
            <person name="Zwirko Z."/>
            <person name="Jaffe D.B."/>
            <person name="Alvarez P."/>
            <person name="Brockman W."/>
            <person name="Butler J."/>
            <person name="Chin C."/>
            <person name="Gnerre S."/>
            <person name="Grabherr M."/>
            <person name="Kleber M."/>
            <person name="Mauceli E."/>
            <person name="MacCallum I."/>
        </authorList>
    </citation>
    <scope>NUCLEOTIDE SEQUENCE [LARGE SCALE GENOMIC DNA]</scope>
    <source>
        <strain evidence="2">Tucson 15010-1051.87</strain>
    </source>
</reference>
<accession>B4LWJ6</accession>
<dbReference type="PANTHER" id="PTHR10974">
    <property type="entry name" value="FI08016P-RELATED"/>
    <property type="match status" value="1"/>
</dbReference>
<dbReference type="FunFam" id="3.40.720.10:FF:000017">
    <property type="entry name" value="Predicted protein"/>
    <property type="match status" value="1"/>
</dbReference>
<proteinExistence type="predicted"/>
<dbReference type="GO" id="GO:0005615">
    <property type="term" value="C:extracellular space"/>
    <property type="evidence" value="ECO:0007669"/>
    <property type="project" value="TreeGrafter"/>
</dbReference>
<dbReference type="InterPro" id="IPR004245">
    <property type="entry name" value="DUF229"/>
</dbReference>
<evidence type="ECO:0000313" key="2">
    <source>
        <dbReference type="Proteomes" id="UP000008792"/>
    </source>
</evidence>
<dbReference type="eggNOG" id="ENOG502QRYZ">
    <property type="taxonomic scope" value="Eukaryota"/>
</dbReference>
<dbReference type="AlphaFoldDB" id="B4LWJ6"/>
<dbReference type="HOGENOM" id="CLU_018076_2_0_1"/>